<dbReference type="RefSeq" id="WP_035481644.1">
    <property type="nucleotide sequence ID" value="NZ_CADFGL010000038.1"/>
</dbReference>
<accession>A0A6J5CBQ9</accession>
<proteinExistence type="predicted"/>
<dbReference type="EMBL" id="CADIKB010000041">
    <property type="protein sequence ID" value="CAB3730513.1"/>
    <property type="molecule type" value="Genomic_DNA"/>
</dbReference>
<name>A0A6J5CBQ9_9BURK</name>
<dbReference type="AlphaFoldDB" id="A0A6J5CBQ9"/>
<gene>
    <name evidence="1" type="ORF">LMG22037_05538</name>
</gene>
<evidence type="ECO:0000313" key="1">
    <source>
        <dbReference type="EMBL" id="CAB3730513.1"/>
    </source>
</evidence>
<protein>
    <submittedName>
        <fullName evidence="1">Uncharacterized protein</fullName>
    </submittedName>
</protein>
<reference evidence="1 2" key="1">
    <citation type="submission" date="2020-04" db="EMBL/GenBank/DDBJ databases">
        <authorList>
            <person name="De Canck E."/>
        </authorList>
    </citation>
    <scope>NUCLEOTIDE SEQUENCE [LARGE SCALE GENOMIC DNA]</scope>
    <source>
        <strain evidence="1 2">LMG 22037</strain>
    </source>
</reference>
<sequence length="153" mass="17479">MERNTAQITAFDHRGDVDHVFETRLQPFTELQSRTRTVRLYGDIEAPLRVELFDTNDGVSPPMAAFVPNDQGNYVRDKEDEESDHEYAFDIRLTCSLRFKAKSVTHAERSMRETLRCSDANLGEILGQTIVSEVSLDPDLPPYLYEVDGQPQN</sequence>
<dbReference type="Proteomes" id="UP000494249">
    <property type="component" value="Unassembled WGS sequence"/>
</dbReference>
<organism evidence="1 2">
    <name type="scientific">Paraburkholderia phenoliruptrix</name>
    <dbReference type="NCBI Taxonomy" id="252970"/>
    <lineage>
        <taxon>Bacteria</taxon>
        <taxon>Pseudomonadati</taxon>
        <taxon>Pseudomonadota</taxon>
        <taxon>Betaproteobacteria</taxon>
        <taxon>Burkholderiales</taxon>
        <taxon>Burkholderiaceae</taxon>
        <taxon>Paraburkholderia</taxon>
    </lineage>
</organism>
<evidence type="ECO:0000313" key="2">
    <source>
        <dbReference type="Proteomes" id="UP000494249"/>
    </source>
</evidence>